<feature type="compositionally biased region" description="Polar residues" evidence="1">
    <location>
        <begin position="949"/>
        <end position="958"/>
    </location>
</feature>
<keyword evidence="2" id="KW-1133">Transmembrane helix</keyword>
<keyword evidence="2" id="KW-0812">Transmembrane</keyword>
<evidence type="ECO:0000256" key="1">
    <source>
        <dbReference type="SAM" id="MobiDB-lite"/>
    </source>
</evidence>
<sequence>MLQEGGKTNGENRLTPGRPTGTVPGCVPGRISGQYLGRVLGYVALFVMSFGNFFSIAAIAAQVSVTGTNNPVVEKNDYIVRFSPRTGSYSLYKREVGKNRLVRLINDREPRSTYIAVALNGRVHTLGRSTRYLAGKSERMILLSDGGAMSWKLPKRINVKYYVRVLSESSLTSYLRLNIIVENASSVTQSVGLFHMFDVANNNLGLPAFSLPDGDVFRETILEARQVPYFVQTSYNAYFYLDVRGSTRPDRVILANWTKLHEAGWNYGFQLNSQGFGYNLYDSNNPAMGVYYDARPLSARQSRSYVLYLAFDAVPSFSNFNEFDDAQVLLRETPDDEPVVEEREPKSPDPVYIQESVPVYRDNSETDDLLRELIAAQRRNNELLEQYEEPAAAAAPTVVLSPQSKQDSVVTTRFLPDIDIQALNLLYNSENKRFAQLGIWQDNLEVEQKLHQAKLQQISPYRALRSPEESLQAWQVQQTRLLGQLDNWNTYLVNILARLPEPLHNEPEVIKFHNNLRDLRLTFKELSDQWTPLIQRVEATWNDWQSGKVGEPAKRISDSFYRNQQALAGYMNELSDLARYSNGVQQRLEVPLAPLYGEMSNTLLAVRERVTDINEIIQKLYQEFSDYAEQSNVQIDIKARLQKNLFSNEQQVKSSRREIGSIEGQLQVAFSNIRILEQWQEAVDLQKSRMAYDPYRKERDIKELLQQIGAKIDGRNQTLQALQRAQNDLQSELDVQQIVKITFAKSPQKSGESGGLWVSAEGYRPAKDYRPAKSYQPAKGHRAMPEILEQALNAWAGSGRIATNRVSDPFGYGGNDRQPVQLVNPYPYKSGESTPRNKMADTVRPQVNENELYNALKGFPDEGAPPLPERRRERKVEVIAGRAKNQAPTSGRPKYKVVTNSETSGPIIPDSDAVGPGSSVAVTPSSNTSGGIYDRQSVRPKTLVPGNNRARSQSSSVVSPPYGVLNPGEQSIRSALPPSPSDQGYRDRRSRTVTPSRGQNSLLKGNDSQALDRPGDRRTNLSSPGITPLGPQYRNLLSRQSGQVISRSAEGLKGLERSGVTTADPNYRNWTREQAGQVLSRSAEGVNGLERSGVTTADPNYRSWTREQDGQVALSRSAEGVNGLERSGVTTADPNYRNWTREQAGQVLSRSAEGVNGLERSGVTTADPSYQSWKKEQDGQVALSRSAEGVNGLERSGVTTADPNYQSWVREQGGQAALSRSAEGVNGLERSGVTTADPNYQSWVREQGGQAALSRSAEGVNGLERSGVTTADPSYQSWKREQVGQALSRSAEGVNGLERSGVTTADPNYQSWVREQGGQAALSRSAEGVSGLERSGVTTADPNYQSWVREQGGQAALSRSAEGVNGLERSGVTTADPNYQSWKREQVGQALSRSAEGVSGLERSGVTTADPNYQSWVREQGGQILSRSAEGVSGLERSGVTTADPNYQNWVREQGGQALSRSAEGVSGLERSGVTTADPNYRNWTREQAGQVLSRSAEGVSGLERSGVTTADPNYQSWVREQGGQVLSRSAEGVNGLERSGVTTADPNYQSWVREQGGQALSRSAEGVNGLERSGVTTADPNYQSWVREQGGQALLRSAEGVSGLERSGVTTADPNYQSWVREQGGQALSRSAEGVSGLERSGVTTADPNYQSWVREQGGQALSRSAEGVSGLERSGVTTADPNYQSWVREQGGQALSRSAEGVSGLERSGVTTADPNYQSWVREQGGQALLRSAEGLKGLERSGVTTADPNYQSWVREQGGQALLRSAEGLKGLERSGVTTADPNYQSWVREQGGQALLRSAEGLKGLERSGVTTADPNYQSWVREQGGQALLRSAEGLKGLERSGVTTADPNYQSWVREQGGQALLRSAEGLKGLERSGVTTADPNYQSWVREQGGQALLRSAEGLKGLERSGVTTADPNYQSWERVEGSNVQFRNAESSEEKRNGNGTRVLPTDIPGGYYRDSESASRSADGLGALSPEDGRVQSRGAESSARRRGGNRTRVLPTDMPDGYYRQSDSTLYSRSADGLRGLSPEGGRVQSRGTESSAVRRGGNGTRVLPTGTPDGYSRGSESASRSADGLRGLSPEGGRVQSRGTESSARRRGGNGTRVLPTGTPDGYSRGSESASRSADGLRGLSPEGGRVQSRGTESSARRRGGNGTRVLPTGMPDGYYRESDSTLYSRSADGLGGLSPEDGRVRSRGAESSERRRGNSRAGVLPSGVQGSYRSNRTVVPGGITESEAGIDRPVPYGATGNGVIYDRRPETVRPSSVDPGNGATRSKIPSRSVQRRPSNKNANDPYRDVKIFIRDVEGYLGNRKLEDQDVNSSEKRWSRLEEKYNIPK</sequence>
<gene>
    <name evidence="3" type="ORF">P0082_08695</name>
</gene>
<name>A0ABY8MEY6_9SPIO</name>
<feature type="region of interest" description="Disordered" evidence="1">
    <location>
        <begin position="1459"/>
        <end position="1480"/>
    </location>
</feature>
<feature type="compositionally biased region" description="Polar residues" evidence="1">
    <location>
        <begin position="920"/>
        <end position="930"/>
    </location>
</feature>
<feature type="transmembrane region" description="Helical" evidence="2">
    <location>
        <begin position="39"/>
        <end position="61"/>
    </location>
</feature>
<keyword evidence="2" id="KW-0472">Membrane</keyword>
<protein>
    <submittedName>
        <fullName evidence="3">Uncharacterized protein</fullName>
    </submittedName>
</protein>
<dbReference type="RefSeq" id="WP_326926740.1">
    <property type="nucleotide sequence ID" value="NZ_CP123443.1"/>
</dbReference>
<feature type="region of interest" description="Disordered" evidence="1">
    <location>
        <begin position="1934"/>
        <end position="2301"/>
    </location>
</feature>
<dbReference type="Proteomes" id="UP001228690">
    <property type="component" value="Chromosome"/>
</dbReference>
<feature type="region of interest" description="Disordered" evidence="1">
    <location>
        <begin position="2321"/>
        <end position="2342"/>
    </location>
</feature>
<feature type="region of interest" description="Disordered" evidence="1">
    <location>
        <begin position="1"/>
        <end position="25"/>
    </location>
</feature>
<organism evidence="3 4">
    <name type="scientific">Candidatus Haliotispira prima</name>
    <dbReference type="NCBI Taxonomy" id="3034016"/>
    <lineage>
        <taxon>Bacteria</taxon>
        <taxon>Pseudomonadati</taxon>
        <taxon>Spirochaetota</taxon>
        <taxon>Spirochaetia</taxon>
        <taxon>Spirochaetales</taxon>
        <taxon>Spirochaetaceae</taxon>
        <taxon>Candidatus Haliotispira</taxon>
    </lineage>
</organism>
<feature type="compositionally biased region" description="Basic and acidic residues" evidence="1">
    <location>
        <begin position="2194"/>
        <end position="2210"/>
    </location>
</feature>
<feature type="compositionally biased region" description="Polar residues" evidence="1">
    <location>
        <begin position="2277"/>
        <end position="2286"/>
    </location>
</feature>
<evidence type="ECO:0000313" key="4">
    <source>
        <dbReference type="Proteomes" id="UP001228690"/>
    </source>
</evidence>
<accession>A0ABY8MEY6</accession>
<evidence type="ECO:0000256" key="2">
    <source>
        <dbReference type="SAM" id="Phobius"/>
    </source>
</evidence>
<evidence type="ECO:0000313" key="3">
    <source>
        <dbReference type="EMBL" id="WGK68555.1"/>
    </source>
</evidence>
<feature type="region of interest" description="Disordered" evidence="1">
    <location>
        <begin position="879"/>
        <end position="1033"/>
    </location>
</feature>
<proteinExistence type="predicted"/>
<feature type="compositionally biased region" description="Polar residues" evidence="1">
    <location>
        <begin position="992"/>
        <end position="1009"/>
    </location>
</feature>
<dbReference type="EMBL" id="CP123443">
    <property type="protein sequence ID" value="WGK68555.1"/>
    <property type="molecule type" value="Genomic_DNA"/>
</dbReference>
<reference evidence="3 4" key="1">
    <citation type="submission" date="2023-04" db="EMBL/GenBank/DDBJ databases">
        <title>Spirochaete genome identified in red abalone sample constitutes a novel genus.</title>
        <authorList>
            <person name="Sharma S.P."/>
            <person name="Purcell C.M."/>
            <person name="Hyde J.R."/>
            <person name="Severin A.J."/>
        </authorList>
    </citation>
    <scope>NUCLEOTIDE SEQUENCE [LARGE SCALE GENOMIC DNA]</scope>
    <source>
        <strain evidence="3 4">SP-2023</strain>
    </source>
</reference>
<keyword evidence="4" id="KW-1185">Reference proteome</keyword>
<feature type="compositionally biased region" description="Polar residues" evidence="1">
    <location>
        <begin position="2222"/>
        <end position="2231"/>
    </location>
</feature>